<accession>A0AAU7U958</accession>
<dbReference type="PIRSF" id="PIRSF030042">
    <property type="entry name" value="UCP030042"/>
    <property type="match status" value="1"/>
</dbReference>
<dbReference type="RefSeq" id="WP_350242944.1">
    <property type="nucleotide sequence ID" value="NZ_CP158299.1"/>
</dbReference>
<name>A0AAU7U958_9DEIO</name>
<reference evidence="3" key="1">
    <citation type="submission" date="2024-06" db="EMBL/GenBank/DDBJ databases">
        <title>Draft Genome Sequence of Deinococcus sonorensis Type Strain KR-87, a Biofilm Producing Representative of the Genus Deinococcus.</title>
        <authorList>
            <person name="Boren L.S."/>
            <person name="Grosso R.A."/>
            <person name="Hugenberg-Cox A.N."/>
            <person name="Hill J.T.E."/>
            <person name="Albert C.M."/>
            <person name="Tuohy J.M."/>
        </authorList>
    </citation>
    <scope>NUCLEOTIDE SEQUENCE</scope>
    <source>
        <strain evidence="3">KR-87</strain>
    </source>
</reference>
<proteinExistence type="predicted"/>
<sequence>MKTDLSALKFNQISVVTLTALALALRMPWLSGLLGLAMLIGAAWPVHSPLKAAYRALGPVLGLRPQVVDEAPQAHQFAQGIGGSVLLLSALSGLAGLPLLSAGLGLLVIILALLNLTTRICVGCLLYFQWRLLQYRLTH</sequence>
<dbReference type="InterPro" id="IPR016942">
    <property type="entry name" value="UCP030042"/>
</dbReference>
<feature type="transmembrane region" description="Helical" evidence="1">
    <location>
        <begin position="27"/>
        <end position="46"/>
    </location>
</feature>
<feature type="domain" description="DUF4395" evidence="2">
    <location>
        <begin position="4"/>
        <end position="131"/>
    </location>
</feature>
<protein>
    <submittedName>
        <fullName evidence="3">DUF4395 domain-containing protein</fullName>
    </submittedName>
</protein>
<evidence type="ECO:0000256" key="1">
    <source>
        <dbReference type="SAM" id="Phobius"/>
    </source>
</evidence>
<dbReference type="KEGG" id="dsc:ABOD76_15890"/>
<gene>
    <name evidence="3" type="ORF">ABOD76_15890</name>
</gene>
<dbReference type="EMBL" id="CP158299">
    <property type="protein sequence ID" value="XBV84907.1"/>
    <property type="molecule type" value="Genomic_DNA"/>
</dbReference>
<dbReference type="AlphaFoldDB" id="A0AAU7U958"/>
<dbReference type="Pfam" id="PF14340">
    <property type="entry name" value="DUF4395"/>
    <property type="match status" value="1"/>
</dbReference>
<evidence type="ECO:0000313" key="3">
    <source>
        <dbReference type="EMBL" id="XBV84907.1"/>
    </source>
</evidence>
<evidence type="ECO:0000259" key="2">
    <source>
        <dbReference type="Pfam" id="PF14340"/>
    </source>
</evidence>
<keyword evidence="1" id="KW-1133">Transmembrane helix</keyword>
<dbReference type="InterPro" id="IPR025508">
    <property type="entry name" value="DUF4395"/>
</dbReference>
<keyword evidence="1" id="KW-0472">Membrane</keyword>
<keyword evidence="1" id="KW-0812">Transmembrane</keyword>
<organism evidence="3">
    <name type="scientific">Deinococcus sonorensis KR-87</name>
    <dbReference type="NCBI Taxonomy" id="694439"/>
    <lineage>
        <taxon>Bacteria</taxon>
        <taxon>Thermotogati</taxon>
        <taxon>Deinococcota</taxon>
        <taxon>Deinococci</taxon>
        <taxon>Deinococcales</taxon>
        <taxon>Deinococcaceae</taxon>
        <taxon>Deinococcus</taxon>
    </lineage>
</organism>